<accession>A0ABS6EUT6</accession>
<comment type="caution">
    <text evidence="2">The sequence shown here is derived from an EMBL/GenBank/DDBJ whole genome shotgun (WGS) entry which is preliminary data.</text>
</comment>
<dbReference type="Proteomes" id="UP000783588">
    <property type="component" value="Unassembled WGS sequence"/>
</dbReference>
<protein>
    <submittedName>
        <fullName evidence="2">DUF559 domain-containing protein</fullName>
    </submittedName>
</protein>
<evidence type="ECO:0000313" key="3">
    <source>
        <dbReference type="Proteomes" id="UP000783588"/>
    </source>
</evidence>
<dbReference type="Pfam" id="PF18741">
    <property type="entry name" value="MTES_1575"/>
    <property type="match status" value="1"/>
</dbReference>
<proteinExistence type="predicted"/>
<keyword evidence="3" id="KW-1185">Reference proteome</keyword>
<dbReference type="InterPro" id="IPR049468">
    <property type="entry name" value="Restrct_endonuc-II-like_dom"/>
</dbReference>
<sequence length="120" mass="14114">MVAVCGKKRVAIECDGERWHSGEAKIREDMERQTILERLGWRFIRIRGSEYYRDAEQTMQRVMQELTDFEIMPEETQEFAPGTRDTELLQRVKTRAHALMQKCEQPDLIDVETIRAALQA</sequence>
<evidence type="ECO:0000259" key="1">
    <source>
        <dbReference type="Pfam" id="PF18741"/>
    </source>
</evidence>
<gene>
    <name evidence="2" type="ORF">KQI75_12545</name>
</gene>
<name>A0ABS6EUT6_9FIRM</name>
<evidence type="ECO:0000313" key="2">
    <source>
        <dbReference type="EMBL" id="MBU5491430.1"/>
    </source>
</evidence>
<feature type="domain" description="Restriction endonuclease type II-like" evidence="1">
    <location>
        <begin position="6"/>
        <end position="66"/>
    </location>
</feature>
<organism evidence="2 3">
    <name type="scientific">Butyricicoccus intestinisimiae</name>
    <dbReference type="NCBI Taxonomy" id="2841509"/>
    <lineage>
        <taxon>Bacteria</taxon>
        <taxon>Bacillati</taxon>
        <taxon>Bacillota</taxon>
        <taxon>Clostridia</taxon>
        <taxon>Eubacteriales</taxon>
        <taxon>Butyricicoccaceae</taxon>
        <taxon>Butyricicoccus</taxon>
    </lineage>
</organism>
<dbReference type="EMBL" id="JAHLQI010000008">
    <property type="protein sequence ID" value="MBU5491430.1"/>
    <property type="molecule type" value="Genomic_DNA"/>
</dbReference>
<reference evidence="2 3" key="1">
    <citation type="submission" date="2021-06" db="EMBL/GenBank/DDBJ databases">
        <authorList>
            <person name="Sun Q."/>
            <person name="Li D."/>
        </authorList>
    </citation>
    <scope>NUCLEOTIDE SEQUENCE [LARGE SCALE GENOMIC DNA]</scope>
    <source>
        <strain evidence="2 3">MSJd-7</strain>
    </source>
</reference>